<comment type="caution">
    <text evidence="4">Lacks conserved residue(s) required for the propagation of feature annotation.</text>
</comment>
<dbReference type="InterPro" id="IPR004459">
    <property type="entry name" value="CobQ_synth"/>
</dbReference>
<organism evidence="6 7">
    <name type="scientific">Syntrophaceticus schinkii</name>
    <dbReference type="NCBI Taxonomy" id="499207"/>
    <lineage>
        <taxon>Bacteria</taxon>
        <taxon>Bacillati</taxon>
        <taxon>Bacillota</taxon>
        <taxon>Clostridia</taxon>
        <taxon>Thermoanaerobacterales</taxon>
        <taxon>Thermoanaerobacterales Family III. Incertae Sedis</taxon>
        <taxon>Syntrophaceticus</taxon>
    </lineage>
</organism>
<name>A0A0B7MQ54_9FIRM</name>
<proteinExistence type="inferred from homology"/>
<keyword evidence="7" id="KW-1185">Reference proteome</keyword>
<dbReference type="InterPro" id="IPR027417">
    <property type="entry name" value="P-loop_NTPase"/>
</dbReference>
<evidence type="ECO:0000313" key="6">
    <source>
        <dbReference type="EMBL" id="CEO90273.1"/>
    </source>
</evidence>
<dbReference type="InterPro" id="IPR047045">
    <property type="entry name" value="CobQ_N"/>
</dbReference>
<evidence type="ECO:0000259" key="5">
    <source>
        <dbReference type="Pfam" id="PF01656"/>
    </source>
</evidence>
<keyword evidence="3 4" id="KW-0315">Glutamine amidotransferase</keyword>
<comment type="function">
    <text evidence="4">Catalyzes amidations at positions B, D, E, and G on adenosylcobyrinic A,C-diamide. NH(2) groups are provided by glutamine, and one molecule of ATP is hydrogenolyzed for each amidation.</text>
</comment>
<comment type="pathway">
    <text evidence="1 4">Cofactor biosynthesis; adenosylcobalamin biosynthesis.</text>
</comment>
<dbReference type="CDD" id="cd05389">
    <property type="entry name" value="CobQ_N"/>
    <property type="match status" value="1"/>
</dbReference>
<dbReference type="InterPro" id="IPR002586">
    <property type="entry name" value="CobQ/CobB/MinD/ParA_Nub-bd_dom"/>
</dbReference>
<dbReference type="GO" id="GO:0009236">
    <property type="term" value="P:cobalamin biosynthetic process"/>
    <property type="evidence" value="ECO:0007669"/>
    <property type="project" value="UniProtKB-UniRule"/>
</dbReference>
<dbReference type="NCBIfam" id="TIGR00313">
    <property type="entry name" value="cobQ"/>
    <property type="match status" value="1"/>
</dbReference>
<evidence type="ECO:0000256" key="1">
    <source>
        <dbReference type="ARBA" id="ARBA00004953"/>
    </source>
</evidence>
<dbReference type="NCBIfam" id="NF001989">
    <property type="entry name" value="PRK00784.1"/>
    <property type="match status" value="1"/>
</dbReference>
<dbReference type="GO" id="GO:0015420">
    <property type="term" value="F:ABC-type vitamin B12 transporter activity"/>
    <property type="evidence" value="ECO:0007669"/>
    <property type="project" value="UniProtKB-UniRule"/>
</dbReference>
<dbReference type="EMBL" id="CDRZ01000279">
    <property type="protein sequence ID" value="CEO90273.1"/>
    <property type="molecule type" value="Genomic_DNA"/>
</dbReference>
<dbReference type="Gene3D" id="3.40.50.300">
    <property type="entry name" value="P-loop containing nucleotide triphosphate hydrolases"/>
    <property type="match status" value="1"/>
</dbReference>
<dbReference type="HAMAP" id="MF_00028">
    <property type="entry name" value="CobQ"/>
    <property type="match status" value="1"/>
</dbReference>
<protein>
    <recommendedName>
        <fullName evidence="4">Cobyric acid synthase</fullName>
    </recommendedName>
</protein>
<evidence type="ECO:0000313" key="7">
    <source>
        <dbReference type="Proteomes" id="UP000046155"/>
    </source>
</evidence>
<dbReference type="SUPFAM" id="SSF52540">
    <property type="entry name" value="P-loop containing nucleoside triphosphate hydrolases"/>
    <property type="match status" value="1"/>
</dbReference>
<reference evidence="7" key="1">
    <citation type="submission" date="2015-01" db="EMBL/GenBank/DDBJ databases">
        <authorList>
            <person name="Manzoor Shahid"/>
            <person name="Zubair Saima"/>
        </authorList>
    </citation>
    <scope>NUCLEOTIDE SEQUENCE [LARGE SCALE GENOMIC DNA]</scope>
    <source>
        <strain evidence="7">Sp3</strain>
    </source>
</reference>
<evidence type="ECO:0000256" key="4">
    <source>
        <dbReference type="HAMAP-Rule" id="MF_00028"/>
    </source>
</evidence>
<dbReference type="PANTHER" id="PTHR21343:SF1">
    <property type="entry name" value="COBYRIC ACID SYNTHASE"/>
    <property type="match status" value="1"/>
</dbReference>
<dbReference type="Pfam" id="PF01656">
    <property type="entry name" value="CbiA"/>
    <property type="match status" value="1"/>
</dbReference>
<dbReference type="Proteomes" id="UP000046155">
    <property type="component" value="Unassembled WGS sequence"/>
</dbReference>
<keyword evidence="2 4" id="KW-0169">Cobalamin biosynthesis</keyword>
<dbReference type="GO" id="GO:0016874">
    <property type="term" value="F:ligase activity"/>
    <property type="evidence" value="ECO:0007669"/>
    <property type="project" value="UniProtKB-KW"/>
</dbReference>
<dbReference type="UniPathway" id="UPA00148"/>
<dbReference type="AlphaFoldDB" id="A0A0B7MQ54"/>
<dbReference type="PANTHER" id="PTHR21343">
    <property type="entry name" value="DETHIOBIOTIN SYNTHETASE"/>
    <property type="match status" value="1"/>
</dbReference>
<feature type="domain" description="CobQ/CobB/MinD/ParA nucleotide binding" evidence="5">
    <location>
        <begin position="20"/>
        <end position="243"/>
    </location>
</feature>
<accession>A0A0B7MQ54</accession>
<evidence type="ECO:0000256" key="3">
    <source>
        <dbReference type="ARBA" id="ARBA00022962"/>
    </source>
</evidence>
<comment type="similarity">
    <text evidence="4">Belongs to the CobB/CobQ family. CobQ subfamily.</text>
</comment>
<sequence>MQDCKRQHYERVDFKLAKAIMLQGTASNVGKSILVAALCRIIHQDGYKVAPFKAQNMTQNCFVTREGYEMGSAQVLQAQAAGVEPRVEMNPILLKPASDASSRVVVLGKPLGEAMSARDYHLGKNLELLTDIKKALKYLQQGYEIIVIEGAGSPAEVNLKERDLANMRTARLAGAPVLLVADIDRGGALASIVGTLELLDQEERDIVQGIIINKFRGDLSLLTPALDFLEKKTGKPVLGVVPFIDLHLPEEDSLCSRDPDQYSDDKADIETELDRLADTCRSSLDMKKIYELLKG</sequence>
<keyword evidence="6" id="KW-0436">Ligase</keyword>
<gene>
    <name evidence="4 6" type="primary">cobQ</name>
    <name evidence="6" type="ORF">SSCH_790018</name>
</gene>
<evidence type="ECO:0000256" key="2">
    <source>
        <dbReference type="ARBA" id="ARBA00022573"/>
    </source>
</evidence>